<reference evidence="4 5" key="1">
    <citation type="submission" date="2019-08" db="EMBL/GenBank/DDBJ databases">
        <title>Genome sequence of Gelidibacter salicanalis IC162T.</title>
        <authorList>
            <person name="Bowman J.P."/>
        </authorList>
    </citation>
    <scope>NUCLEOTIDE SEQUENCE [LARGE SCALE GENOMIC DNA]</scope>
    <source>
        <strain evidence="4 5">IC162</strain>
    </source>
</reference>
<gene>
    <name evidence="4" type="ORF">ES711_03515</name>
</gene>
<evidence type="ECO:0000259" key="3">
    <source>
        <dbReference type="Pfam" id="PF16653"/>
    </source>
</evidence>
<dbReference type="Pfam" id="PF16653">
    <property type="entry name" value="Sacchrp_dh_C"/>
    <property type="match status" value="1"/>
</dbReference>
<dbReference type="AlphaFoldDB" id="A0A5C7AR98"/>
<dbReference type="SUPFAM" id="SSF51735">
    <property type="entry name" value="NAD(P)-binding Rossmann-fold domains"/>
    <property type="match status" value="1"/>
</dbReference>
<dbReference type="Proteomes" id="UP000321734">
    <property type="component" value="Unassembled WGS sequence"/>
</dbReference>
<dbReference type="InterPro" id="IPR051168">
    <property type="entry name" value="AASS"/>
</dbReference>
<dbReference type="RefSeq" id="WP_146890085.1">
    <property type="nucleotide sequence ID" value="NZ_VORX01000002.1"/>
</dbReference>
<dbReference type="Gene3D" id="3.30.360.10">
    <property type="entry name" value="Dihydrodipicolinate Reductase, domain 2"/>
    <property type="match status" value="1"/>
</dbReference>
<evidence type="ECO:0000259" key="2">
    <source>
        <dbReference type="Pfam" id="PF03435"/>
    </source>
</evidence>
<dbReference type="Gene3D" id="3.40.50.720">
    <property type="entry name" value="NAD(P)-binding Rossmann-like Domain"/>
    <property type="match status" value="1"/>
</dbReference>
<dbReference type="InterPro" id="IPR036291">
    <property type="entry name" value="NAD(P)-bd_dom_sf"/>
</dbReference>
<dbReference type="GO" id="GO:0004753">
    <property type="term" value="F:saccharopine dehydrogenase activity"/>
    <property type="evidence" value="ECO:0007669"/>
    <property type="project" value="TreeGrafter"/>
</dbReference>
<dbReference type="Pfam" id="PF03435">
    <property type="entry name" value="Sacchrp_dh_NADP"/>
    <property type="match status" value="1"/>
</dbReference>
<organism evidence="4 5">
    <name type="scientific">Gelidibacter salicanalis</name>
    <dbReference type="NCBI Taxonomy" id="291193"/>
    <lineage>
        <taxon>Bacteria</taxon>
        <taxon>Pseudomonadati</taxon>
        <taxon>Bacteroidota</taxon>
        <taxon>Flavobacteriia</taxon>
        <taxon>Flavobacteriales</taxon>
        <taxon>Flavobacteriaceae</taxon>
        <taxon>Gelidibacter</taxon>
    </lineage>
</organism>
<dbReference type="Gene3D" id="1.10.1870.10">
    <property type="entry name" value="Domain 3, Saccharopine reductase"/>
    <property type="match status" value="1"/>
</dbReference>
<evidence type="ECO:0000313" key="4">
    <source>
        <dbReference type="EMBL" id="TXE09015.1"/>
    </source>
</evidence>
<keyword evidence="1" id="KW-0560">Oxidoreductase</keyword>
<feature type="domain" description="Saccharopine dehydrogenase-like C-terminal" evidence="3">
    <location>
        <begin position="126"/>
        <end position="434"/>
    </location>
</feature>
<dbReference type="SUPFAM" id="SSF55347">
    <property type="entry name" value="Glyceraldehyde-3-phosphate dehydrogenase-like, C-terminal domain"/>
    <property type="match status" value="1"/>
</dbReference>
<dbReference type="OrthoDB" id="973788at2"/>
<dbReference type="PANTHER" id="PTHR11133:SF22">
    <property type="entry name" value="ALPHA-AMINOADIPIC SEMIALDEHYDE SYNTHASE, MITOCHONDRIAL"/>
    <property type="match status" value="1"/>
</dbReference>
<protein>
    <submittedName>
        <fullName evidence="4">Saccharopine dehydrogenase</fullName>
    </submittedName>
</protein>
<keyword evidence="5" id="KW-1185">Reference proteome</keyword>
<evidence type="ECO:0000313" key="5">
    <source>
        <dbReference type="Proteomes" id="UP000321734"/>
    </source>
</evidence>
<dbReference type="GO" id="GO:0005737">
    <property type="term" value="C:cytoplasm"/>
    <property type="evidence" value="ECO:0007669"/>
    <property type="project" value="TreeGrafter"/>
</dbReference>
<proteinExistence type="predicted"/>
<comment type="caution">
    <text evidence="4">The sequence shown here is derived from an EMBL/GenBank/DDBJ whole genome shotgun (WGS) entry which is preliminary data.</text>
</comment>
<sequence length="454" mass="51673">MRKILVIGSGKSSSYLIKYLLEKSESENLHIIIGDINLQNANKLINNHEHAHAINLDVFDKQSRQSAIENADIVISMLPARYHIEVAKDCITYGKNMVTASYVSKEMEDLDQAAKNKGLVFMNEIGVDPGIDHMSAMKVIDSIRAKGGKMVLFESFAGGLVAPESDNNLWNYKFTWNPRNVVVAGQGSAAKFIQEGNYKYIPYHRLFRRTEFLDVDGYGRFEAYANRDSLKYQSVYGLDHIKTLYRGTMRRVGFSRAWNVFVQLGMTDDSYTIDDSENMSYRDFVNAFLPYSTTDSVELKFRLSLKIDQDDIIWEKFEELDIFNRNKMVGLKKATPAEILQKILMDSWMLHDHDKDMLVMYHKFGYELEGKMHQIDSTMVALGEDMTYTAMAKTVGLPVAMATLAILNGKIVTPGVQIPITKEVYGPILSELEAFDIKFTEKEVPYLGYNPLNV</sequence>
<evidence type="ECO:0000256" key="1">
    <source>
        <dbReference type="ARBA" id="ARBA00023002"/>
    </source>
</evidence>
<feature type="domain" description="Saccharopine dehydrogenase NADP binding" evidence="2">
    <location>
        <begin position="4"/>
        <end position="122"/>
    </location>
</feature>
<dbReference type="EMBL" id="VORX01000002">
    <property type="protein sequence ID" value="TXE09015.1"/>
    <property type="molecule type" value="Genomic_DNA"/>
</dbReference>
<dbReference type="GO" id="GO:0019878">
    <property type="term" value="P:lysine biosynthetic process via aminoadipic acid"/>
    <property type="evidence" value="ECO:0007669"/>
    <property type="project" value="TreeGrafter"/>
</dbReference>
<name>A0A5C7AR98_9FLAO</name>
<dbReference type="PANTHER" id="PTHR11133">
    <property type="entry name" value="SACCHAROPINE DEHYDROGENASE"/>
    <property type="match status" value="1"/>
</dbReference>
<dbReference type="InterPro" id="IPR032095">
    <property type="entry name" value="Sacchrp_dh-like_C"/>
</dbReference>
<accession>A0A5C7AR98</accession>
<dbReference type="InterPro" id="IPR005097">
    <property type="entry name" value="Sacchrp_dh_NADP-bd"/>
</dbReference>